<keyword evidence="1" id="KW-0677">Repeat</keyword>
<reference evidence="3" key="1">
    <citation type="submission" date="2020-01" db="EMBL/GenBank/DDBJ databases">
        <authorList>
            <person name="Feng Z.H.Z."/>
        </authorList>
    </citation>
    <scope>NUCLEOTIDE SEQUENCE</scope>
    <source>
        <strain evidence="3">CBS107.38</strain>
    </source>
</reference>
<dbReference type="PANTHER" id="PTHR24134:SF9">
    <property type="entry name" value="ANKYRIN REPEAT AND SOCS BOX PROTEIN 8"/>
    <property type="match status" value="1"/>
</dbReference>
<dbReference type="Gene3D" id="1.25.40.20">
    <property type="entry name" value="Ankyrin repeat-containing domain"/>
    <property type="match status" value="2"/>
</dbReference>
<gene>
    <name evidence="3" type="ORF">GT037_001230</name>
</gene>
<dbReference type="SUPFAM" id="SSF48403">
    <property type="entry name" value="Ankyrin repeat"/>
    <property type="match status" value="1"/>
</dbReference>
<evidence type="ECO:0008006" key="5">
    <source>
        <dbReference type="Google" id="ProtNLM"/>
    </source>
</evidence>
<evidence type="ECO:0000313" key="4">
    <source>
        <dbReference type="Proteomes" id="UP000596902"/>
    </source>
</evidence>
<protein>
    <recommendedName>
        <fullName evidence="5">Ankyrin repeat protein</fullName>
    </recommendedName>
</protein>
<keyword evidence="4" id="KW-1185">Reference proteome</keyword>
<accession>A0A8H7EKJ5</accession>
<organism evidence="3 4">
    <name type="scientific">Alternaria burnsii</name>
    <dbReference type="NCBI Taxonomy" id="1187904"/>
    <lineage>
        <taxon>Eukaryota</taxon>
        <taxon>Fungi</taxon>
        <taxon>Dikarya</taxon>
        <taxon>Ascomycota</taxon>
        <taxon>Pezizomycotina</taxon>
        <taxon>Dothideomycetes</taxon>
        <taxon>Pleosporomycetidae</taxon>
        <taxon>Pleosporales</taxon>
        <taxon>Pleosporineae</taxon>
        <taxon>Pleosporaceae</taxon>
        <taxon>Alternaria</taxon>
        <taxon>Alternaria sect. Alternaria</taxon>
    </lineage>
</organism>
<sequence>MAEVVGTVAAVVQFVDVALRLSSCLERFCSDVRNVPRRFLQLQIDLRQQIEIAQHIQNDHVPGFATTISSSTLDAPLLEYINLSDELSKMLEGLLAQGRSGKHLRSTGTKGSIFSIWLSAANIKLSSETAATTDRVRLEVGETLTLVKTVDKTLSTTEHSAAQLLPHVEQIDRNVSATSEKAERMIQDLQYLKSQSTSLLTDRGVSITAQESSRQMTAMIRSNTEQILQAIEKLGSDLNRISEQSLEITMQLVPPSWLLPYAINIGTHTITRIFVRFPAIFSRPGNEYISLIRFLLESGADPNILRTSSTNRNDLLEFGDVEGTTCDLLTRPIAFRTSTSTSAGLSELLSILELITDAGGHTSKPFAYEDIHPAYRCVNLCQETQYLKYFEDQIDMWDLGDLVPMILQRQEDQFQRVVQKAKLSTLNHGSSVNGLAPIHFAVLWPTGLRILLSRGVYVNPEDTYGRQPIHLAVALGISESVRYLLSADCGLFTPPHDRSLFQYALVLPSPQRSEILHLLIPALIERHTRLMDMADMFLPFSILSKLELASGQRNEQSAPSIIEALISHGVDVPQALDLDGKSFYNFSDMKENIQLVPETANALWNAGFQNIDTPDQNGMTPYLQSWFCANFEMVDWFIQRGVSISSQHRDAPLTALHVYAKRLEYPGGAFAYNIDAVPTDPYYMEVIQKHLEIPYDDCICECSLGGCSPVKFFLGGHDYLFGFTRGEQIRKWIENVNPPAPLLRQYIYECTRFILFEFLGGEHTCCSLGQKCSVEHNVPQEKPIRNRWMERVDNIHEQLNDHHKLCENKIPTPQRKSLQALKDLDFFQATLDSAMSHYDEMDRPDTMPVETQVFQYINWLLAERHLEVDVSYDCQHDLS</sequence>
<reference evidence="3" key="2">
    <citation type="submission" date="2020-08" db="EMBL/GenBank/DDBJ databases">
        <title>Draft Genome Sequence of Cumin Blight Pathogen Alternaria burnsii.</title>
        <authorList>
            <person name="Feng Z."/>
        </authorList>
    </citation>
    <scope>NUCLEOTIDE SEQUENCE</scope>
    <source>
        <strain evidence="3">CBS107.38</strain>
    </source>
</reference>
<dbReference type="PANTHER" id="PTHR24134">
    <property type="entry name" value="ANKYRIN REPEAT-CONTAINING PROTEIN DDB_G0279043"/>
    <property type="match status" value="1"/>
</dbReference>
<dbReference type="EMBL" id="JAAABM010000001">
    <property type="protein sequence ID" value="KAF7682254.1"/>
    <property type="molecule type" value="Genomic_DNA"/>
</dbReference>
<evidence type="ECO:0000256" key="2">
    <source>
        <dbReference type="ARBA" id="ARBA00023043"/>
    </source>
</evidence>
<evidence type="ECO:0000313" key="3">
    <source>
        <dbReference type="EMBL" id="KAF7682254.1"/>
    </source>
</evidence>
<dbReference type="InterPro" id="IPR036770">
    <property type="entry name" value="Ankyrin_rpt-contain_sf"/>
</dbReference>
<keyword evidence="2" id="KW-0040">ANK repeat</keyword>
<dbReference type="Proteomes" id="UP000596902">
    <property type="component" value="Unassembled WGS sequence"/>
</dbReference>
<comment type="caution">
    <text evidence="3">The sequence shown here is derived from an EMBL/GenBank/DDBJ whole genome shotgun (WGS) entry which is preliminary data.</text>
</comment>
<dbReference type="AlphaFoldDB" id="A0A8H7EKJ5"/>
<name>A0A8H7EKJ5_9PLEO</name>
<dbReference type="RefSeq" id="XP_038792133.1">
    <property type="nucleotide sequence ID" value="XM_038926277.1"/>
</dbReference>
<dbReference type="GeneID" id="62199455"/>
<evidence type="ECO:0000256" key="1">
    <source>
        <dbReference type="ARBA" id="ARBA00022737"/>
    </source>
</evidence>
<proteinExistence type="predicted"/>